<evidence type="ECO:0000256" key="3">
    <source>
        <dbReference type="ARBA" id="ARBA00022917"/>
    </source>
</evidence>
<keyword evidence="3" id="KW-0648">Protein biosynthesis</keyword>
<dbReference type="InterPro" id="IPR050057">
    <property type="entry name" value="Prokaryotic/Mito_RF"/>
</dbReference>
<dbReference type="SMART" id="SM00937">
    <property type="entry name" value="PCRF"/>
    <property type="match status" value="1"/>
</dbReference>
<dbReference type="EMBL" id="CAXAJV020001300">
    <property type="protein sequence ID" value="CAL7949544.1"/>
    <property type="molecule type" value="Genomic_DNA"/>
</dbReference>
<dbReference type="Proteomes" id="UP001642520">
    <property type="component" value="Unassembled WGS sequence"/>
</dbReference>
<gene>
    <name evidence="5" type="ORF">XYLVIOL_LOCUS9459</name>
</gene>
<dbReference type="Pfam" id="PF00472">
    <property type="entry name" value="RF-1"/>
    <property type="match status" value="1"/>
</dbReference>
<dbReference type="PANTHER" id="PTHR43804">
    <property type="entry name" value="LD18447P"/>
    <property type="match status" value="1"/>
</dbReference>
<comment type="similarity">
    <text evidence="1">Belongs to the prokaryotic/mitochondrial release factor family.</text>
</comment>
<sequence>MFFIKGCMFSACRYYGNIMNRVQVCQLSCPLLPNLNNKILVISKLLSTKGHLTTSDENVKKCLNHLLSVYQNGGKKGEGISEILKFHEIPPLLNEKIQIIENIRSLNDLVNDEELKNLAKEEESVYKQQLLEIDEKILDTIVQNLDTDQYENVIMEIVPGVGGQEAMIFARDLLNMYTNYLDYLGFNYELVELLESELSGLRKASLLISDSKAFRKLKYEGGVHRVQRNPVTEKSGRVHTSTAVVTILPEPSNIDIELLEKDLKIEVKKASGAGGQHVNTTKSAVRITHIPTGISVLNQAHRSQIKNKRFALMKLKSVLHQEQLDQQISFISKLRKRQMGTKLRNEKIRTYNFNQDRVTDHRITNGTIYNLKEFMTTGAALDELEDRLYKEMQHKILLDIIDEMGSNN</sequence>
<keyword evidence="6" id="KW-1185">Reference proteome</keyword>
<feature type="domain" description="Peptide chain release factor" evidence="4">
    <location>
        <begin position="108"/>
        <end position="220"/>
    </location>
</feature>
<protein>
    <recommendedName>
        <fullName evidence="4">Peptide chain release factor domain-containing protein</fullName>
    </recommendedName>
</protein>
<evidence type="ECO:0000256" key="2">
    <source>
        <dbReference type="ARBA" id="ARBA00022481"/>
    </source>
</evidence>
<proteinExistence type="inferred from homology"/>
<name>A0ABP1PBF9_XYLVO</name>
<dbReference type="PANTHER" id="PTHR43804:SF7">
    <property type="entry name" value="LD18447P"/>
    <property type="match status" value="1"/>
</dbReference>
<evidence type="ECO:0000256" key="1">
    <source>
        <dbReference type="ARBA" id="ARBA00010835"/>
    </source>
</evidence>
<dbReference type="SUPFAM" id="SSF75620">
    <property type="entry name" value="Release factor"/>
    <property type="match status" value="1"/>
</dbReference>
<organism evidence="5 6">
    <name type="scientific">Xylocopa violacea</name>
    <name type="common">Violet carpenter bee</name>
    <name type="synonym">Apis violacea</name>
    <dbReference type="NCBI Taxonomy" id="135666"/>
    <lineage>
        <taxon>Eukaryota</taxon>
        <taxon>Metazoa</taxon>
        <taxon>Ecdysozoa</taxon>
        <taxon>Arthropoda</taxon>
        <taxon>Hexapoda</taxon>
        <taxon>Insecta</taxon>
        <taxon>Pterygota</taxon>
        <taxon>Neoptera</taxon>
        <taxon>Endopterygota</taxon>
        <taxon>Hymenoptera</taxon>
        <taxon>Apocrita</taxon>
        <taxon>Aculeata</taxon>
        <taxon>Apoidea</taxon>
        <taxon>Anthophila</taxon>
        <taxon>Apidae</taxon>
        <taxon>Xylocopa</taxon>
        <taxon>Xylocopa</taxon>
    </lineage>
</organism>
<reference evidence="5 6" key="1">
    <citation type="submission" date="2024-08" db="EMBL/GenBank/DDBJ databases">
        <authorList>
            <person name="Will J Nash"/>
            <person name="Angela Man"/>
            <person name="Seanna McTaggart"/>
            <person name="Kendall Baker"/>
            <person name="Tom Barker"/>
            <person name="Leah Catchpole"/>
            <person name="Alex Durrant"/>
            <person name="Karim Gharbi"/>
            <person name="Naomi Irish"/>
            <person name="Gemy Kaithakottil"/>
            <person name="Debby Ku"/>
            <person name="Aaliyah Providence"/>
            <person name="Felix Shaw"/>
            <person name="David Swarbreck"/>
            <person name="Chris Watkins"/>
            <person name="Ann M. McCartney"/>
            <person name="Giulio Formenti"/>
            <person name="Alice Mouton"/>
            <person name="Noel Vella"/>
            <person name="Bjorn M von Reumont"/>
            <person name="Adriana Vella"/>
            <person name="Wilfried Haerty"/>
        </authorList>
    </citation>
    <scope>NUCLEOTIDE SEQUENCE [LARGE SCALE GENOMIC DNA]</scope>
</reference>
<evidence type="ECO:0000313" key="5">
    <source>
        <dbReference type="EMBL" id="CAL7949544.1"/>
    </source>
</evidence>
<evidence type="ECO:0000259" key="4">
    <source>
        <dbReference type="SMART" id="SM00937"/>
    </source>
</evidence>
<keyword evidence="2" id="KW-0488">Methylation</keyword>
<accession>A0ABP1PBF9</accession>
<dbReference type="InterPro" id="IPR005139">
    <property type="entry name" value="PCRF"/>
</dbReference>
<dbReference type="Pfam" id="PF03462">
    <property type="entry name" value="PCRF"/>
    <property type="match status" value="1"/>
</dbReference>
<evidence type="ECO:0000313" key="6">
    <source>
        <dbReference type="Proteomes" id="UP001642520"/>
    </source>
</evidence>
<dbReference type="Gene3D" id="3.30.70.1660">
    <property type="match status" value="1"/>
</dbReference>
<dbReference type="InterPro" id="IPR000352">
    <property type="entry name" value="Pep_chain_release_fac_I"/>
</dbReference>
<dbReference type="InterPro" id="IPR045853">
    <property type="entry name" value="Pep_chain_release_fac_I_sf"/>
</dbReference>
<dbReference type="Gene3D" id="3.30.160.20">
    <property type="match status" value="1"/>
</dbReference>
<comment type="caution">
    <text evidence="5">The sequence shown here is derived from an EMBL/GenBank/DDBJ whole genome shotgun (WGS) entry which is preliminary data.</text>
</comment>